<evidence type="ECO:0000256" key="3">
    <source>
        <dbReference type="ARBA" id="ARBA00022801"/>
    </source>
</evidence>
<name>A0AAV1IMS6_9CHLO</name>
<protein>
    <submittedName>
        <fullName evidence="9">Uncharacterized protein</fullName>
    </submittedName>
</protein>
<dbReference type="GO" id="GO:0003676">
    <property type="term" value="F:nucleic acid binding"/>
    <property type="evidence" value="ECO:0007669"/>
    <property type="project" value="InterPro"/>
</dbReference>
<dbReference type="PANTHER" id="PTHR47959">
    <property type="entry name" value="ATP-DEPENDENT RNA HELICASE RHLE-RELATED"/>
    <property type="match status" value="1"/>
</dbReference>
<dbReference type="EMBL" id="CAUYUE010000016">
    <property type="protein sequence ID" value="CAK0787318.1"/>
    <property type="molecule type" value="Genomic_DNA"/>
</dbReference>
<dbReference type="GO" id="GO:0005524">
    <property type="term" value="F:ATP binding"/>
    <property type="evidence" value="ECO:0007669"/>
    <property type="project" value="UniProtKB-KW"/>
</dbReference>
<dbReference type="GO" id="GO:0003724">
    <property type="term" value="F:RNA helicase activity"/>
    <property type="evidence" value="ECO:0007669"/>
    <property type="project" value="TreeGrafter"/>
</dbReference>
<dbReference type="Proteomes" id="UP001314263">
    <property type="component" value="Unassembled WGS sequence"/>
</dbReference>
<dbReference type="InterPro" id="IPR044742">
    <property type="entry name" value="DEAD/DEAH_RhlB"/>
</dbReference>
<sequence length="723" mass="78839">MGTDYTARKLAKKKWKKSGATSESNGKDRKRKQGAKRRLCQGMCYSEPVLTGEDKAWGDGPSDIEYKPELKWPPKTHPELHASTMSDATCVDRPAKRMRLSTTVSLADAELLSRPPRRSQRQGLTTEAGTEVDPSRGASSELSDFPAEMHRVMQAEGHSAPTPIQLRCWPPILEGRDVQAVAEPGSGKTFGYLLPTLPWLLAAKQGPVQPSRSKVLVLVPTRELVQQVAVSCSSLRKLYKLKVASIFGGSDRAAQAHSLAGSPDILVATPGRLLDLTAGHEGILGKIGYVALDEADKMLSLGFKPQLDQIWERMLSGMPVDNDEIPDGARNRPQVLLFTATMQPEVAQAAMGWQRDPIIIDMHHEGAMAGSNVIQVVHVCADHKKPKKLQRHLEQIKAKTEKDRAKPRILIFCNKIKTVRFVHDLCTGAGFKCAMLHGERSQAERETALQAFKNGTTQVLVATDVAGRGLHIKSLPYIVNYDFPARMEAYIHRVGRTGRLASSGHAFSFFTRNLAPLARPLLTLLLEHDQSVDPNLVKLADAYDIASSKLKDLSEQTKGPVSSTQRLNSCGPEMQKSRREAQRGGSKDTTKAGSTGQESGPLAPSCLPGLYKSKQLSSIDAKDPSASSSNESDGPTMSLRKACRAPAKHHLSSEAALAGEHASLQKSIGQKSLEERSHGMALNMQRQSKRQGRQSLPGRLRKKLAKEQGKGGGALCKRKEGHA</sequence>
<keyword evidence="10" id="KW-1185">Reference proteome</keyword>
<comment type="caution">
    <text evidence="9">The sequence shown here is derived from an EMBL/GenBank/DDBJ whole genome shotgun (WGS) entry which is preliminary data.</text>
</comment>
<dbReference type="Pfam" id="PF00271">
    <property type="entry name" value="Helicase_C"/>
    <property type="match status" value="1"/>
</dbReference>
<evidence type="ECO:0000256" key="4">
    <source>
        <dbReference type="ARBA" id="ARBA00022806"/>
    </source>
</evidence>
<feature type="region of interest" description="Disordered" evidence="6">
    <location>
        <begin position="551"/>
        <end position="723"/>
    </location>
</feature>
<dbReference type="CDD" id="cd18787">
    <property type="entry name" value="SF2_C_DEAD"/>
    <property type="match status" value="1"/>
</dbReference>
<feature type="compositionally biased region" description="Basic residues" evidence="6">
    <location>
        <begin position="28"/>
        <end position="38"/>
    </location>
</feature>
<organism evidence="9 10">
    <name type="scientific">Coccomyxa viridis</name>
    <dbReference type="NCBI Taxonomy" id="1274662"/>
    <lineage>
        <taxon>Eukaryota</taxon>
        <taxon>Viridiplantae</taxon>
        <taxon>Chlorophyta</taxon>
        <taxon>core chlorophytes</taxon>
        <taxon>Trebouxiophyceae</taxon>
        <taxon>Trebouxiophyceae incertae sedis</taxon>
        <taxon>Coccomyxaceae</taxon>
        <taxon>Coccomyxa</taxon>
    </lineage>
</organism>
<comment type="similarity">
    <text evidence="1">Belongs to the DEAD box helicase family. DDX21/DDX50 subfamily.</text>
</comment>
<evidence type="ECO:0000259" key="7">
    <source>
        <dbReference type="PROSITE" id="PS51192"/>
    </source>
</evidence>
<gene>
    <name evidence="9" type="ORF">CVIRNUC_010536</name>
</gene>
<dbReference type="InterPro" id="IPR001650">
    <property type="entry name" value="Helicase_C-like"/>
</dbReference>
<dbReference type="SUPFAM" id="SSF52540">
    <property type="entry name" value="P-loop containing nucleoside triphosphate hydrolases"/>
    <property type="match status" value="1"/>
</dbReference>
<feature type="domain" description="Helicase ATP-binding" evidence="7">
    <location>
        <begin position="169"/>
        <end position="360"/>
    </location>
</feature>
<evidence type="ECO:0000256" key="2">
    <source>
        <dbReference type="ARBA" id="ARBA00022741"/>
    </source>
</evidence>
<dbReference type="Gene3D" id="3.40.50.300">
    <property type="entry name" value="P-loop containing nucleotide triphosphate hydrolases"/>
    <property type="match status" value="2"/>
</dbReference>
<dbReference type="PROSITE" id="PS51192">
    <property type="entry name" value="HELICASE_ATP_BIND_1"/>
    <property type="match status" value="1"/>
</dbReference>
<reference evidence="9 10" key="1">
    <citation type="submission" date="2023-10" db="EMBL/GenBank/DDBJ databases">
        <authorList>
            <person name="Maclean D."/>
            <person name="Macfadyen A."/>
        </authorList>
    </citation>
    <scope>NUCLEOTIDE SEQUENCE [LARGE SCALE GENOMIC DNA]</scope>
</reference>
<dbReference type="InterPro" id="IPR011545">
    <property type="entry name" value="DEAD/DEAH_box_helicase_dom"/>
</dbReference>
<dbReference type="Pfam" id="PF00270">
    <property type="entry name" value="DEAD"/>
    <property type="match status" value="1"/>
</dbReference>
<accession>A0AAV1IMS6</accession>
<keyword evidence="3" id="KW-0378">Hydrolase</keyword>
<feature type="compositionally biased region" description="Basic and acidic residues" evidence="6">
    <location>
        <begin position="575"/>
        <end position="590"/>
    </location>
</feature>
<evidence type="ECO:0000259" key="8">
    <source>
        <dbReference type="PROSITE" id="PS51194"/>
    </source>
</evidence>
<dbReference type="CDD" id="cd00268">
    <property type="entry name" value="DEADc"/>
    <property type="match status" value="1"/>
</dbReference>
<dbReference type="InterPro" id="IPR014001">
    <property type="entry name" value="Helicase_ATP-bd"/>
</dbReference>
<feature type="compositionally biased region" description="Polar residues" evidence="6">
    <location>
        <begin position="625"/>
        <end position="635"/>
    </location>
</feature>
<dbReference type="PANTHER" id="PTHR47959:SF1">
    <property type="entry name" value="ATP-DEPENDENT RNA HELICASE DBPA"/>
    <property type="match status" value="1"/>
</dbReference>
<dbReference type="InterPro" id="IPR027417">
    <property type="entry name" value="P-loop_NTPase"/>
</dbReference>
<evidence type="ECO:0000256" key="6">
    <source>
        <dbReference type="SAM" id="MobiDB-lite"/>
    </source>
</evidence>
<keyword evidence="4" id="KW-0347">Helicase</keyword>
<feature type="compositionally biased region" description="Polar residues" evidence="6">
    <location>
        <begin position="556"/>
        <end position="568"/>
    </location>
</feature>
<feature type="region of interest" description="Disordered" evidence="6">
    <location>
        <begin position="109"/>
        <end position="142"/>
    </location>
</feature>
<evidence type="ECO:0000313" key="10">
    <source>
        <dbReference type="Proteomes" id="UP001314263"/>
    </source>
</evidence>
<dbReference type="InterPro" id="IPR050079">
    <property type="entry name" value="DEAD_box_RNA_helicase"/>
</dbReference>
<evidence type="ECO:0000256" key="1">
    <source>
        <dbReference type="ARBA" id="ARBA00006517"/>
    </source>
</evidence>
<dbReference type="GO" id="GO:0005829">
    <property type="term" value="C:cytosol"/>
    <property type="evidence" value="ECO:0007669"/>
    <property type="project" value="TreeGrafter"/>
</dbReference>
<keyword evidence="5" id="KW-0067">ATP-binding</keyword>
<dbReference type="PROSITE" id="PS51194">
    <property type="entry name" value="HELICASE_CTER"/>
    <property type="match status" value="1"/>
</dbReference>
<dbReference type="AlphaFoldDB" id="A0AAV1IMS6"/>
<dbReference type="GO" id="GO:0016787">
    <property type="term" value="F:hydrolase activity"/>
    <property type="evidence" value="ECO:0007669"/>
    <property type="project" value="UniProtKB-KW"/>
</dbReference>
<feature type="domain" description="Helicase C-terminal" evidence="8">
    <location>
        <begin position="392"/>
        <end position="540"/>
    </location>
</feature>
<feature type="compositionally biased region" description="Basic residues" evidence="6">
    <location>
        <begin position="641"/>
        <end position="650"/>
    </location>
</feature>
<evidence type="ECO:0000256" key="5">
    <source>
        <dbReference type="ARBA" id="ARBA00022840"/>
    </source>
</evidence>
<dbReference type="SMART" id="SM00490">
    <property type="entry name" value="HELICc"/>
    <property type="match status" value="1"/>
</dbReference>
<proteinExistence type="inferred from homology"/>
<evidence type="ECO:0000313" key="9">
    <source>
        <dbReference type="EMBL" id="CAK0787318.1"/>
    </source>
</evidence>
<dbReference type="SMART" id="SM00487">
    <property type="entry name" value="DEXDc"/>
    <property type="match status" value="1"/>
</dbReference>
<feature type="region of interest" description="Disordered" evidence="6">
    <location>
        <begin position="1"/>
        <end position="38"/>
    </location>
</feature>
<keyword evidence="2" id="KW-0547">Nucleotide-binding</keyword>